<evidence type="ECO:0000313" key="1">
    <source>
        <dbReference type="EMBL" id="GGH80764.1"/>
    </source>
</evidence>
<dbReference type="EMBL" id="BMIB01000006">
    <property type="protein sequence ID" value="GGH80764.1"/>
    <property type="molecule type" value="Genomic_DNA"/>
</dbReference>
<accession>A0A917MYP4</accession>
<organism evidence="1 2">
    <name type="scientific">Filimonas zeae</name>
    <dbReference type="NCBI Taxonomy" id="1737353"/>
    <lineage>
        <taxon>Bacteria</taxon>
        <taxon>Pseudomonadati</taxon>
        <taxon>Bacteroidota</taxon>
        <taxon>Chitinophagia</taxon>
        <taxon>Chitinophagales</taxon>
        <taxon>Chitinophagaceae</taxon>
        <taxon>Filimonas</taxon>
    </lineage>
</organism>
<comment type="caution">
    <text evidence="1">The sequence shown here is derived from an EMBL/GenBank/DDBJ whole genome shotgun (WGS) entry which is preliminary data.</text>
</comment>
<sequence length="103" mass="11946">MLNDLTGDQLLLADYMSYISEEGYTAGWMESLEFSLWKILIEGGKQYGRHIVTEQDIEQLRYLSEKCGCWIAFDDIQEETAIDLESWKKIYDERVKSGAPIRG</sequence>
<dbReference type="Proteomes" id="UP000627292">
    <property type="component" value="Unassembled WGS sequence"/>
</dbReference>
<reference evidence="1" key="2">
    <citation type="submission" date="2020-09" db="EMBL/GenBank/DDBJ databases">
        <authorList>
            <person name="Sun Q."/>
            <person name="Zhou Y."/>
        </authorList>
    </citation>
    <scope>NUCLEOTIDE SEQUENCE</scope>
    <source>
        <strain evidence="1">CGMCC 1.15290</strain>
    </source>
</reference>
<evidence type="ECO:0000313" key="2">
    <source>
        <dbReference type="Proteomes" id="UP000627292"/>
    </source>
</evidence>
<dbReference type="RefSeq" id="WP_188958142.1">
    <property type="nucleotide sequence ID" value="NZ_BMIB01000006.1"/>
</dbReference>
<gene>
    <name evidence="1" type="ORF">GCM10011379_52120</name>
</gene>
<protein>
    <submittedName>
        <fullName evidence="1">Uncharacterized protein</fullName>
    </submittedName>
</protein>
<name>A0A917MYP4_9BACT</name>
<reference evidence="1" key="1">
    <citation type="journal article" date="2014" name="Int. J. Syst. Evol. Microbiol.">
        <title>Complete genome sequence of Corynebacterium casei LMG S-19264T (=DSM 44701T), isolated from a smear-ripened cheese.</title>
        <authorList>
            <consortium name="US DOE Joint Genome Institute (JGI-PGF)"/>
            <person name="Walter F."/>
            <person name="Albersmeier A."/>
            <person name="Kalinowski J."/>
            <person name="Ruckert C."/>
        </authorList>
    </citation>
    <scope>NUCLEOTIDE SEQUENCE</scope>
    <source>
        <strain evidence="1">CGMCC 1.15290</strain>
    </source>
</reference>
<proteinExistence type="predicted"/>
<dbReference type="AlphaFoldDB" id="A0A917MYP4"/>
<keyword evidence="2" id="KW-1185">Reference proteome</keyword>